<reference evidence="1" key="1">
    <citation type="submission" date="2020-10" db="EMBL/GenBank/DDBJ databases">
        <title>Taxonomic study of unclassified bacteria belonging to the class Ktedonobacteria.</title>
        <authorList>
            <person name="Yabe S."/>
            <person name="Wang C.M."/>
            <person name="Zheng Y."/>
            <person name="Sakai Y."/>
            <person name="Cavaletti L."/>
            <person name="Monciardini P."/>
            <person name="Donadio S."/>
        </authorList>
    </citation>
    <scope>NUCLEOTIDE SEQUENCE</scope>
    <source>
        <strain evidence="1">ID150040</strain>
    </source>
</reference>
<protein>
    <recommendedName>
        <fullName evidence="3">GAF domain-containing protein</fullName>
    </recommendedName>
</protein>
<comment type="caution">
    <text evidence="1">The sequence shown here is derived from an EMBL/GenBank/DDBJ whole genome shotgun (WGS) entry which is preliminary data.</text>
</comment>
<dbReference type="EMBL" id="BNJK01000001">
    <property type="protein sequence ID" value="GHO92861.1"/>
    <property type="molecule type" value="Genomic_DNA"/>
</dbReference>
<dbReference type="AlphaFoldDB" id="A0A8J3IEI3"/>
<evidence type="ECO:0000313" key="1">
    <source>
        <dbReference type="EMBL" id="GHO92861.1"/>
    </source>
</evidence>
<dbReference type="SUPFAM" id="SSF55781">
    <property type="entry name" value="GAF domain-like"/>
    <property type="match status" value="1"/>
</dbReference>
<proteinExistence type="predicted"/>
<evidence type="ECO:0000313" key="2">
    <source>
        <dbReference type="Proteomes" id="UP000597444"/>
    </source>
</evidence>
<sequence length="352" mass="39951">MYQEEEGVSFAQEIDAIAHMSMEEPKTWRELLGLVISDPRERLRVAEVVGVNPVTLIRWVNYKSKPRPDNIRSLLTALSRYRQPLAMQLITAEYADIMDDVPTFMDIAPEIPSAFYARVLNAHTSSPPLLRGSSVSILILQQLLEHLDPQQVGMVAIVAQCTPALNRGKVHSLRKTYGRGNPPWGNVEQHTLFLGAESQVGRAIGSGRFTAVHTQEDRSRLFPMHNYTTEGQSAIAYPILLADRAAGCLGIACTRRNYFTQTHMDLIQHYVDLLVLAFEHHEFYPLQDIELGIMPPAWRQQPVLASFQRRVTECIIDASRKRMPLTRLQAEQEVWQEIEEELLRIPFLNGSS</sequence>
<dbReference type="Gene3D" id="3.30.450.40">
    <property type="match status" value="1"/>
</dbReference>
<dbReference type="InterPro" id="IPR029016">
    <property type="entry name" value="GAF-like_dom_sf"/>
</dbReference>
<dbReference type="InterPro" id="IPR001387">
    <property type="entry name" value="Cro/C1-type_HTH"/>
</dbReference>
<name>A0A8J3IEI3_9CHLR</name>
<dbReference type="Proteomes" id="UP000597444">
    <property type="component" value="Unassembled WGS sequence"/>
</dbReference>
<organism evidence="1 2">
    <name type="scientific">Reticulibacter mediterranei</name>
    <dbReference type="NCBI Taxonomy" id="2778369"/>
    <lineage>
        <taxon>Bacteria</taxon>
        <taxon>Bacillati</taxon>
        <taxon>Chloroflexota</taxon>
        <taxon>Ktedonobacteria</taxon>
        <taxon>Ktedonobacterales</taxon>
        <taxon>Reticulibacteraceae</taxon>
        <taxon>Reticulibacter</taxon>
    </lineage>
</organism>
<keyword evidence="2" id="KW-1185">Reference proteome</keyword>
<evidence type="ECO:0008006" key="3">
    <source>
        <dbReference type="Google" id="ProtNLM"/>
    </source>
</evidence>
<dbReference type="CDD" id="cd00093">
    <property type="entry name" value="HTH_XRE"/>
    <property type="match status" value="1"/>
</dbReference>
<gene>
    <name evidence="1" type="ORF">KSF_029090</name>
</gene>
<accession>A0A8J3IEI3</accession>